<dbReference type="EMBL" id="BSDS01000001">
    <property type="protein sequence ID" value="GLI36864.1"/>
    <property type="molecule type" value="Genomic_DNA"/>
</dbReference>
<comment type="caution">
    <text evidence="1">The sequence shown here is derived from an EMBL/GenBank/DDBJ whole genome shotgun (WGS) entry which is preliminary data.</text>
</comment>
<dbReference type="AlphaFoldDB" id="A0A9W6FXX9"/>
<protein>
    <submittedName>
        <fullName evidence="1">Uncharacterized protein</fullName>
    </submittedName>
</protein>
<reference evidence="1" key="1">
    <citation type="submission" date="2022-12" db="EMBL/GenBank/DDBJ databases">
        <title>Reference genome sequencing for broad-spectrum identification of bacterial and archaeal isolates by mass spectrometry.</title>
        <authorList>
            <person name="Sekiguchi Y."/>
            <person name="Tourlousse D.M."/>
        </authorList>
    </citation>
    <scope>NUCLEOTIDE SEQUENCE</scope>
    <source>
        <strain evidence="1">H2</strain>
    </source>
</reference>
<organism evidence="1 2">
    <name type="scientific">Geobacter hydrogenophilus</name>
    <dbReference type="NCBI Taxonomy" id="40983"/>
    <lineage>
        <taxon>Bacteria</taxon>
        <taxon>Pseudomonadati</taxon>
        <taxon>Thermodesulfobacteriota</taxon>
        <taxon>Desulfuromonadia</taxon>
        <taxon>Geobacterales</taxon>
        <taxon>Geobacteraceae</taxon>
        <taxon>Geobacter</taxon>
    </lineage>
</organism>
<sequence>MSPGCIYILCADCSIAETSSYDLLWARDYRVDPAKLGGRTLVTGHSRTPLFAIRNSLQSRHVNLDNGCFSKGELGEGALVALDLDIRELIVVENCEPV</sequence>
<proteinExistence type="predicted"/>
<dbReference type="RefSeq" id="WP_214187818.1">
    <property type="nucleotide sequence ID" value="NZ_BSDS01000001.1"/>
</dbReference>
<evidence type="ECO:0000313" key="2">
    <source>
        <dbReference type="Proteomes" id="UP001144352"/>
    </source>
</evidence>
<dbReference type="Proteomes" id="UP001144352">
    <property type="component" value="Unassembled WGS sequence"/>
</dbReference>
<gene>
    <name evidence="1" type="ORF">GHYDROH2_03650</name>
</gene>
<keyword evidence="2" id="KW-1185">Reference proteome</keyword>
<accession>A0A9W6FXX9</accession>
<evidence type="ECO:0000313" key="1">
    <source>
        <dbReference type="EMBL" id="GLI36864.1"/>
    </source>
</evidence>
<name>A0A9W6FXX9_9BACT</name>